<reference evidence="7" key="1">
    <citation type="submission" date="2014-03" db="EMBL/GenBank/DDBJ databases">
        <authorList>
            <person name="Aksoy S."/>
            <person name="Warren W."/>
            <person name="Wilson R.K."/>
        </authorList>
    </citation>
    <scope>NUCLEOTIDE SEQUENCE [LARGE SCALE GENOMIC DNA]</scope>
    <source>
        <strain evidence="7">IAEA</strain>
    </source>
</reference>
<dbReference type="PANTHER" id="PTHR24193">
    <property type="entry name" value="ANKYRIN REPEAT PROTEIN"/>
    <property type="match status" value="1"/>
</dbReference>
<protein>
    <submittedName>
        <fullName evidence="6">Uncharacterized protein</fullName>
    </submittedName>
</protein>
<dbReference type="PROSITE" id="PS50297">
    <property type="entry name" value="ANK_REP_REGION"/>
    <property type="match status" value="3"/>
</dbReference>
<sequence length="669" mass="74523">MVGGGSSGGNKIVATLRGDFKVISTPDGTSITQLANLMNYKIRTERDVYSKPLNSLSMSTTVVDLGKQLLQFARDSDLKGVKNALSRGAPFTSDWLGMSALHFAAMNNQYEICQVLLKAGINKDAKTKVDRTPLHLACYYGNENIVELLLSKKCVINPRDMLKMTPLHWAVEKRFKAIVRILLKHNADVTLASKFGRTPVGLAVLTEQADILEELEASKQAQLNRKFNEENEKETSDAVNSIMGITNNATEETVSKIDNDDDFTNQSDYAAANIADLENIKGETGILGDSTINLLKSHGISMMPDDDTSKDLFNTALQNGRQLILSEGGKLLLNETKKIQNHQNPNNTNNNNNNNLNNNNNNNNSNNDNKNHISNDINNSTTLVPVRVQNENLKNAITQISTQQQLPKAKPNILSRVKDNTSISKNKNIRIMSYNDFKKFCGNTNVKTLQQIPTSLASNRLVKIEPVQAKQQQQQQQQHIQLQKNVVNNVSNLSANATTYIEDNIIDDGVSLSKIGTLETVEVEMENSKSPPPLKIIQTPTIRQQPIRVGIATRQIEQIGSVQIRQIPKPPIKQYGNINKSNNGADTKSFTSANSPLNSSINKLRPSTVVPLLTLPEICRQLLELRKQNEELKRNFDLAQKEKEEISQRLERLEELLLVERTDDDFIVS</sequence>
<dbReference type="GO" id="GO:0000976">
    <property type="term" value="F:transcription cis-regulatory region binding"/>
    <property type="evidence" value="ECO:0007669"/>
    <property type="project" value="TreeGrafter"/>
</dbReference>
<dbReference type="GO" id="GO:0005634">
    <property type="term" value="C:nucleus"/>
    <property type="evidence" value="ECO:0007669"/>
    <property type="project" value="TreeGrafter"/>
</dbReference>
<dbReference type="STRING" id="37001.A0A1A9WRA3"/>
<feature type="repeat" description="ANK" evidence="3">
    <location>
        <begin position="162"/>
        <end position="194"/>
    </location>
</feature>
<feature type="repeat" description="ANK" evidence="3">
    <location>
        <begin position="96"/>
        <end position="128"/>
    </location>
</feature>
<keyword evidence="2 3" id="KW-0040">ANK repeat</keyword>
<evidence type="ECO:0000313" key="7">
    <source>
        <dbReference type="Proteomes" id="UP000091820"/>
    </source>
</evidence>
<evidence type="ECO:0000256" key="2">
    <source>
        <dbReference type="ARBA" id="ARBA00023043"/>
    </source>
</evidence>
<dbReference type="EnsemblMetazoa" id="GBRI029270-RA">
    <property type="protein sequence ID" value="GBRI029270-PA"/>
    <property type="gene ID" value="GBRI029270"/>
</dbReference>
<dbReference type="Gene3D" id="1.25.40.20">
    <property type="entry name" value="Ankyrin repeat-containing domain"/>
    <property type="match status" value="1"/>
</dbReference>
<dbReference type="VEuPathDB" id="VectorBase:GBRI029270"/>
<organism evidence="6 7">
    <name type="scientific">Glossina brevipalpis</name>
    <dbReference type="NCBI Taxonomy" id="37001"/>
    <lineage>
        <taxon>Eukaryota</taxon>
        <taxon>Metazoa</taxon>
        <taxon>Ecdysozoa</taxon>
        <taxon>Arthropoda</taxon>
        <taxon>Hexapoda</taxon>
        <taxon>Insecta</taxon>
        <taxon>Pterygota</taxon>
        <taxon>Neoptera</taxon>
        <taxon>Endopterygota</taxon>
        <taxon>Diptera</taxon>
        <taxon>Brachycera</taxon>
        <taxon>Muscomorpha</taxon>
        <taxon>Hippoboscoidea</taxon>
        <taxon>Glossinidae</taxon>
        <taxon>Glossina</taxon>
    </lineage>
</organism>
<keyword evidence="4" id="KW-0175">Coiled coil</keyword>
<name>A0A1A9WRA3_9MUSC</name>
<dbReference type="InterPro" id="IPR002110">
    <property type="entry name" value="Ankyrin_rpt"/>
</dbReference>
<keyword evidence="7" id="KW-1185">Reference proteome</keyword>
<evidence type="ECO:0000256" key="3">
    <source>
        <dbReference type="PROSITE-ProRule" id="PRU00023"/>
    </source>
</evidence>
<feature type="compositionally biased region" description="Low complexity" evidence="5">
    <location>
        <begin position="341"/>
        <end position="378"/>
    </location>
</feature>
<dbReference type="Pfam" id="PF12796">
    <property type="entry name" value="Ank_2"/>
    <property type="match status" value="2"/>
</dbReference>
<dbReference type="SUPFAM" id="SSF48403">
    <property type="entry name" value="Ankyrin repeat"/>
    <property type="match status" value="1"/>
</dbReference>
<evidence type="ECO:0000256" key="5">
    <source>
        <dbReference type="SAM" id="MobiDB-lite"/>
    </source>
</evidence>
<feature type="coiled-coil region" evidence="4">
    <location>
        <begin position="615"/>
        <end position="663"/>
    </location>
</feature>
<evidence type="ECO:0000256" key="1">
    <source>
        <dbReference type="ARBA" id="ARBA00022737"/>
    </source>
</evidence>
<dbReference type="Proteomes" id="UP000091820">
    <property type="component" value="Unassembled WGS sequence"/>
</dbReference>
<dbReference type="InterPro" id="IPR036770">
    <property type="entry name" value="Ankyrin_rpt-contain_sf"/>
</dbReference>
<reference evidence="6" key="2">
    <citation type="submission" date="2020-05" db="UniProtKB">
        <authorList>
            <consortium name="EnsemblMetazoa"/>
        </authorList>
    </citation>
    <scope>IDENTIFICATION</scope>
    <source>
        <strain evidence="6">IAEA</strain>
    </source>
</reference>
<feature type="repeat" description="ANK" evidence="3">
    <location>
        <begin position="129"/>
        <end position="161"/>
    </location>
</feature>
<accession>A0A1A9WRA3</accession>
<dbReference type="InterPro" id="IPR050663">
    <property type="entry name" value="Ankyrin-SOCS_Box"/>
</dbReference>
<evidence type="ECO:0000313" key="6">
    <source>
        <dbReference type="EnsemblMetazoa" id="GBRI029270-PA"/>
    </source>
</evidence>
<dbReference type="GO" id="GO:0045944">
    <property type="term" value="P:positive regulation of transcription by RNA polymerase II"/>
    <property type="evidence" value="ECO:0007669"/>
    <property type="project" value="TreeGrafter"/>
</dbReference>
<dbReference type="AlphaFoldDB" id="A0A1A9WRA3"/>
<dbReference type="SMART" id="SM00248">
    <property type="entry name" value="ANK"/>
    <property type="match status" value="4"/>
</dbReference>
<keyword evidence="1" id="KW-0677">Repeat</keyword>
<dbReference type="PANTHER" id="PTHR24193:SF121">
    <property type="entry name" value="ADA2A-CONTAINING COMPLEX COMPONENT 3, ISOFORM D"/>
    <property type="match status" value="1"/>
</dbReference>
<evidence type="ECO:0000256" key="4">
    <source>
        <dbReference type="SAM" id="Coils"/>
    </source>
</evidence>
<proteinExistence type="predicted"/>
<dbReference type="PROSITE" id="PS50088">
    <property type="entry name" value="ANK_REPEAT"/>
    <property type="match status" value="3"/>
</dbReference>
<feature type="region of interest" description="Disordered" evidence="5">
    <location>
        <begin position="340"/>
        <end position="378"/>
    </location>
</feature>